<dbReference type="SUPFAM" id="SSF54593">
    <property type="entry name" value="Glyoxalase/Bleomycin resistance protein/Dihydroxybiphenyl dioxygenase"/>
    <property type="match status" value="1"/>
</dbReference>
<protein>
    <recommendedName>
        <fullName evidence="1">VOC domain-containing protein</fullName>
    </recommendedName>
</protein>
<reference evidence="2" key="1">
    <citation type="submission" date="2018-05" db="EMBL/GenBank/DDBJ databases">
        <authorList>
            <person name="Lanie J.A."/>
            <person name="Ng W.-L."/>
            <person name="Kazmierczak K.M."/>
            <person name="Andrzejewski T.M."/>
            <person name="Davidsen T.M."/>
            <person name="Wayne K.J."/>
            <person name="Tettelin H."/>
            <person name="Glass J.I."/>
            <person name="Rusch D."/>
            <person name="Podicherti R."/>
            <person name="Tsui H.-C.T."/>
            <person name="Winkler M.E."/>
        </authorList>
    </citation>
    <scope>NUCLEOTIDE SEQUENCE</scope>
</reference>
<dbReference type="AlphaFoldDB" id="A0A382ME92"/>
<dbReference type="InterPro" id="IPR029068">
    <property type="entry name" value="Glyas_Bleomycin-R_OHBP_Dase"/>
</dbReference>
<dbReference type="InterPro" id="IPR037523">
    <property type="entry name" value="VOC_core"/>
</dbReference>
<sequence length="146" mass="16014">MSILFGPVVQQGYVVPDVDDAVVHWLARGVGPFFIADITGMSGIYDGEHISADMRAGFSYCGDQQIEVITPEGTNPSIYKDYLQANPEGGLQHLAYWADDIDEKLSEVSATGHEFKVLQRYGEAPQYKAHAYIDSTAVPGVMIQLM</sequence>
<evidence type="ECO:0000313" key="2">
    <source>
        <dbReference type="EMBL" id="SVC47096.1"/>
    </source>
</evidence>
<dbReference type="Gene3D" id="3.10.180.10">
    <property type="entry name" value="2,3-Dihydroxybiphenyl 1,2-Dioxygenase, domain 1"/>
    <property type="match status" value="1"/>
</dbReference>
<feature type="domain" description="VOC" evidence="1">
    <location>
        <begin position="7"/>
        <end position="146"/>
    </location>
</feature>
<gene>
    <name evidence="2" type="ORF">METZ01_LOCUS299950</name>
</gene>
<evidence type="ECO:0000259" key="1">
    <source>
        <dbReference type="PROSITE" id="PS51819"/>
    </source>
</evidence>
<dbReference type="PROSITE" id="PS51819">
    <property type="entry name" value="VOC"/>
    <property type="match status" value="1"/>
</dbReference>
<organism evidence="2">
    <name type="scientific">marine metagenome</name>
    <dbReference type="NCBI Taxonomy" id="408172"/>
    <lineage>
        <taxon>unclassified sequences</taxon>
        <taxon>metagenomes</taxon>
        <taxon>ecological metagenomes</taxon>
    </lineage>
</organism>
<name>A0A382ME92_9ZZZZ</name>
<dbReference type="Pfam" id="PF13669">
    <property type="entry name" value="Glyoxalase_4"/>
    <property type="match status" value="1"/>
</dbReference>
<dbReference type="EMBL" id="UINC01093018">
    <property type="protein sequence ID" value="SVC47096.1"/>
    <property type="molecule type" value="Genomic_DNA"/>
</dbReference>
<feature type="non-terminal residue" evidence="2">
    <location>
        <position position="146"/>
    </location>
</feature>
<accession>A0A382ME92</accession>
<proteinExistence type="predicted"/>